<reference evidence="2" key="1">
    <citation type="submission" date="2022-10" db="EMBL/GenBank/DDBJ databases">
        <title>Characterization and whole genome sequencing of a new Roseateles species, isolated from fresh water.</title>
        <authorList>
            <person name="Guliayeva D.Y."/>
            <person name="Akhremchuk A.E."/>
            <person name="Sikolenko M.A."/>
            <person name="Valentovich L.N."/>
            <person name="Sidarenka A.V."/>
        </authorList>
    </citation>
    <scope>NUCLEOTIDE SEQUENCE</scope>
    <source>
        <strain evidence="2">BIM B-1768</strain>
    </source>
</reference>
<evidence type="ECO:0000313" key="2">
    <source>
        <dbReference type="EMBL" id="UXH77440.1"/>
    </source>
</evidence>
<dbReference type="RefSeq" id="WP_261757188.1">
    <property type="nucleotide sequence ID" value="NZ_CP104562.2"/>
</dbReference>
<proteinExistence type="predicted"/>
<organism evidence="2 3">
    <name type="scientific">Roseateles amylovorans</name>
    <dbReference type="NCBI Taxonomy" id="2978473"/>
    <lineage>
        <taxon>Bacteria</taxon>
        <taxon>Pseudomonadati</taxon>
        <taxon>Pseudomonadota</taxon>
        <taxon>Betaproteobacteria</taxon>
        <taxon>Burkholderiales</taxon>
        <taxon>Sphaerotilaceae</taxon>
        <taxon>Roseateles</taxon>
    </lineage>
</organism>
<dbReference type="EMBL" id="CP104562">
    <property type="protein sequence ID" value="UXH77440.1"/>
    <property type="molecule type" value="Genomic_DNA"/>
</dbReference>
<evidence type="ECO:0008006" key="4">
    <source>
        <dbReference type="Google" id="ProtNLM"/>
    </source>
</evidence>
<accession>A0ABY6AXC0</accession>
<gene>
    <name evidence="2" type="ORF">N4261_20950</name>
</gene>
<feature type="transmembrane region" description="Helical" evidence="1">
    <location>
        <begin position="67"/>
        <end position="90"/>
    </location>
</feature>
<evidence type="ECO:0000256" key="1">
    <source>
        <dbReference type="SAM" id="Phobius"/>
    </source>
</evidence>
<keyword evidence="1" id="KW-0472">Membrane</keyword>
<dbReference type="Proteomes" id="UP001064933">
    <property type="component" value="Chromosome"/>
</dbReference>
<protein>
    <recommendedName>
        <fullName evidence="4">DUF805 domain-containing protein</fullName>
    </recommendedName>
</protein>
<evidence type="ECO:0000313" key="3">
    <source>
        <dbReference type="Proteomes" id="UP001064933"/>
    </source>
</evidence>
<keyword evidence="3" id="KW-1185">Reference proteome</keyword>
<feature type="transmembrane region" description="Helical" evidence="1">
    <location>
        <begin position="97"/>
        <end position="120"/>
    </location>
</feature>
<sequence>MTTPESDSRLRRRYACAFPNPHCFRDIMQNPAVKSALESALVAIIVGGACLWFLISNAQEAEVAPARITIFGLGLLGACCAHLAFMSVALKRAGRFVLPWMLLLIFLFPIASIFVGVMLMNQDDDTVKRDQAGPAV</sequence>
<name>A0ABY6AXC0_9BURK</name>
<feature type="transmembrane region" description="Helical" evidence="1">
    <location>
        <begin position="35"/>
        <end position="55"/>
    </location>
</feature>
<keyword evidence="1" id="KW-0812">Transmembrane</keyword>
<keyword evidence="1" id="KW-1133">Transmembrane helix</keyword>